<dbReference type="InterPro" id="IPR045063">
    <property type="entry name" value="Dynamin_N"/>
</dbReference>
<dbReference type="Pfam" id="PF01031">
    <property type="entry name" value="Dynamin_M"/>
    <property type="match status" value="1"/>
</dbReference>
<dbReference type="Gene3D" id="3.40.50.300">
    <property type="entry name" value="P-loop containing nucleotide triphosphate hydrolases"/>
    <property type="match status" value="1"/>
</dbReference>
<dbReference type="Gene3D" id="1.20.120.1240">
    <property type="entry name" value="Dynamin, middle domain"/>
    <property type="match status" value="1"/>
</dbReference>
<evidence type="ECO:0000259" key="4">
    <source>
        <dbReference type="PROSITE" id="PS51388"/>
    </source>
</evidence>
<dbReference type="GO" id="GO:0005874">
    <property type="term" value="C:microtubule"/>
    <property type="evidence" value="ECO:0007669"/>
    <property type="project" value="TreeGrafter"/>
</dbReference>
<dbReference type="SUPFAM" id="SSF52540">
    <property type="entry name" value="P-loop containing nucleoside triphosphate hydrolases"/>
    <property type="match status" value="1"/>
</dbReference>
<feature type="region of interest" description="Disordered" evidence="3">
    <location>
        <begin position="1"/>
        <end position="84"/>
    </location>
</feature>
<keyword evidence="1" id="KW-0547">Nucleotide-binding</keyword>
<keyword evidence="2" id="KW-0342">GTP-binding</keyword>
<feature type="domain" description="GED" evidence="4">
    <location>
        <begin position="766"/>
        <end position="858"/>
    </location>
</feature>
<evidence type="ECO:0000256" key="2">
    <source>
        <dbReference type="ARBA" id="ARBA00023134"/>
    </source>
</evidence>
<dbReference type="Pfam" id="PF00350">
    <property type="entry name" value="Dynamin_N"/>
    <property type="match status" value="1"/>
</dbReference>
<dbReference type="GO" id="GO:0005525">
    <property type="term" value="F:GTP binding"/>
    <property type="evidence" value="ECO:0007669"/>
    <property type="project" value="InterPro"/>
</dbReference>
<name>A0A3M7IU43_HORWE</name>
<evidence type="ECO:0000256" key="1">
    <source>
        <dbReference type="ARBA" id="ARBA00022741"/>
    </source>
</evidence>
<comment type="caution">
    <text evidence="5">The sequence shown here is derived from an EMBL/GenBank/DDBJ whole genome shotgun (WGS) entry which is preliminary data.</text>
</comment>
<feature type="compositionally biased region" description="Polar residues" evidence="3">
    <location>
        <begin position="1"/>
        <end position="28"/>
    </location>
</feature>
<dbReference type="GO" id="GO:0003924">
    <property type="term" value="F:GTPase activity"/>
    <property type="evidence" value="ECO:0007669"/>
    <property type="project" value="InterPro"/>
</dbReference>
<dbReference type="InterPro" id="IPR027417">
    <property type="entry name" value="P-loop_NTPase"/>
</dbReference>
<protein>
    <recommendedName>
        <fullName evidence="4">GED domain-containing protein</fullName>
    </recommendedName>
</protein>
<dbReference type="VEuPathDB" id="FungiDB:BTJ68_15104"/>
<feature type="region of interest" description="Disordered" evidence="3">
    <location>
        <begin position="513"/>
        <end position="587"/>
    </location>
</feature>
<evidence type="ECO:0000256" key="3">
    <source>
        <dbReference type="SAM" id="MobiDB-lite"/>
    </source>
</evidence>
<reference evidence="5 6" key="1">
    <citation type="journal article" date="2018" name="BMC Genomics">
        <title>Genomic evidence for intraspecific hybridization in a clonal and extremely halotolerant yeast.</title>
        <authorList>
            <person name="Gostincar C."/>
            <person name="Stajich J.E."/>
            <person name="Zupancic J."/>
            <person name="Zalar P."/>
            <person name="Gunde-Cimerman N."/>
        </authorList>
    </citation>
    <scope>NUCLEOTIDE SEQUENCE [LARGE SCALE GENOMIC DNA]</scope>
    <source>
        <strain evidence="5 6">EXF-120</strain>
    </source>
</reference>
<evidence type="ECO:0000313" key="6">
    <source>
        <dbReference type="Proteomes" id="UP000281677"/>
    </source>
</evidence>
<gene>
    <name evidence="5" type="ORF">D0859_06894</name>
</gene>
<accession>A0A3M7IU43</accession>
<dbReference type="PRINTS" id="PR00195">
    <property type="entry name" value="DYNAMIN"/>
</dbReference>
<organism evidence="5 6">
    <name type="scientific">Hortaea werneckii</name>
    <name type="common">Black yeast</name>
    <name type="synonym">Cladosporium werneckii</name>
    <dbReference type="NCBI Taxonomy" id="91943"/>
    <lineage>
        <taxon>Eukaryota</taxon>
        <taxon>Fungi</taxon>
        <taxon>Dikarya</taxon>
        <taxon>Ascomycota</taxon>
        <taxon>Pezizomycotina</taxon>
        <taxon>Dothideomycetes</taxon>
        <taxon>Dothideomycetidae</taxon>
        <taxon>Mycosphaerellales</taxon>
        <taxon>Teratosphaeriaceae</taxon>
        <taxon>Hortaea</taxon>
    </lineage>
</organism>
<dbReference type="PANTHER" id="PTHR11566">
    <property type="entry name" value="DYNAMIN"/>
    <property type="match status" value="1"/>
</dbReference>
<dbReference type="EMBL" id="QWIT01000181">
    <property type="protein sequence ID" value="RMZ29028.1"/>
    <property type="molecule type" value="Genomic_DNA"/>
</dbReference>
<dbReference type="SMART" id="SM00053">
    <property type="entry name" value="DYNc"/>
    <property type="match status" value="1"/>
</dbReference>
<dbReference type="InterPro" id="IPR022812">
    <property type="entry name" value="Dynamin"/>
</dbReference>
<dbReference type="Proteomes" id="UP000281677">
    <property type="component" value="Unassembled WGS sequence"/>
</dbReference>
<dbReference type="PROSITE" id="PS51388">
    <property type="entry name" value="GED"/>
    <property type="match status" value="1"/>
</dbReference>
<dbReference type="GO" id="GO:0008017">
    <property type="term" value="F:microtubule binding"/>
    <property type="evidence" value="ECO:0007669"/>
    <property type="project" value="TreeGrafter"/>
</dbReference>
<dbReference type="GO" id="GO:0031623">
    <property type="term" value="P:receptor internalization"/>
    <property type="evidence" value="ECO:0007669"/>
    <property type="project" value="TreeGrafter"/>
</dbReference>
<dbReference type="CDD" id="cd08771">
    <property type="entry name" value="DLP_1"/>
    <property type="match status" value="1"/>
</dbReference>
<dbReference type="AlphaFoldDB" id="A0A3M7IU43"/>
<dbReference type="InterPro" id="IPR000375">
    <property type="entry name" value="Dynamin_stalk"/>
</dbReference>
<proteinExistence type="predicted"/>
<sequence length="858" mass="96217">MSDSSGLSTSADDATLDYRTTPSQNTSHEYPVRVGSAAMFGQEAEGGTSSHEIFSNGDVEMRSTGDTEPAPHPSNSAQSNPDAMAAMGSKARSLIQVVQRLETLGIQATIPSFPKFVVVGDQSHGKSSIVEAICDIQLPRGQGTVTRCPFQITTSGSPLPWTCRIFLQPKYRYSPTFKAGRDKTKYDRWDEFNGEPFHFATIHDKHSLEETLKRAQLALLNPRTDPAHFQSAHTSWGKNELAFSPNLIHIQISGPDLPELSFFDLPGAINVHRDPNEQHLVAFIQKLLQNYIRDEQALVLLALSSDQDPETSTALRFVKECAAEGRTMGVLTKPDLITKGRMPKIYDLLYGEDFQLGSGWFVTKQLSSEEVESVSYEEARSREQIFFSQEPWASTALGERFGIHNVQATISRRLELHISTSLPEISNRVQDRLDTVSKHLEQLPERPNGLSACYVVMDGAHTVTTAITMLVRGEGQTQLRAEYKGLLRELRTQLKQGKPQIILGTPGYVKPAISLDTEDENDDPRAANSRLSTETPSKKRKVGNNHFQTPTQCDRIKVDDSFGTPASRNRSKTVSEDAVQDSASSTGTPLALGEVKDMFDFGSTTCLPDQIDPRVTESLIKQFLQDWRRLVEELLVRIYRLLADKLQACIYEVLPARQSTQLLRDISGILESLVKDLVTQQKERIAYLVNCEMHKPITYNNKLLATETAAQKNRLEQLRHIERVNEYYDTLESKGAARIPYGEERKRKFEDQTLRSQLGPDCYNREVDALATPLAYYDIASLRLLDTIASHLEFGLMYGLETRLRDALRTGLKVTEEQHCLELLAEDPERENLGLRLTAEKEKLVMAMKDLDGLPNMQ</sequence>
<dbReference type="GO" id="GO:0005737">
    <property type="term" value="C:cytoplasm"/>
    <property type="evidence" value="ECO:0007669"/>
    <property type="project" value="TreeGrafter"/>
</dbReference>
<evidence type="ECO:0000313" key="5">
    <source>
        <dbReference type="EMBL" id="RMZ29028.1"/>
    </source>
</evidence>
<dbReference type="PANTHER" id="PTHR11566:SF131">
    <property type="entry name" value="GTPASE, PUTATIVE (AFU_ORTHOLOGUE AFUA_6G07630)-RELATED"/>
    <property type="match status" value="1"/>
</dbReference>
<dbReference type="GO" id="GO:0005886">
    <property type="term" value="C:plasma membrane"/>
    <property type="evidence" value="ECO:0007669"/>
    <property type="project" value="TreeGrafter"/>
</dbReference>
<dbReference type="InterPro" id="IPR020850">
    <property type="entry name" value="GED_dom"/>
</dbReference>
<dbReference type="OrthoDB" id="5061070at2759"/>
<dbReference type="InterPro" id="IPR001401">
    <property type="entry name" value="Dynamin_GTPase"/>
</dbReference>